<comment type="similarity">
    <text evidence="1">Belongs to the V-ATPase F subunit family.</text>
</comment>
<accession>L0ACZ4</accession>
<evidence type="ECO:0000256" key="1">
    <source>
        <dbReference type="ARBA" id="ARBA00010148"/>
    </source>
</evidence>
<dbReference type="InParanoid" id="L0ACZ4"/>
<sequence>MIKLSSEGKLIVIGDRQSANLFKLAGITIIDANNQKEAEEGLKKAKEKGGTLAIILKHIVDDEASLRNLANSLNITLLILPTKWVKAEPINIDKLLAKALGMG</sequence>
<dbReference type="InterPro" id="IPR008218">
    <property type="entry name" value="ATPase_V1-cplx_f_g_su"/>
</dbReference>
<evidence type="ECO:0000256" key="2">
    <source>
        <dbReference type="ARBA" id="ARBA00022448"/>
    </source>
</evidence>
<evidence type="ECO:0000256" key="3">
    <source>
        <dbReference type="ARBA" id="ARBA00023065"/>
    </source>
</evidence>
<reference evidence="5" key="1">
    <citation type="submission" date="2012-03" db="EMBL/GenBank/DDBJ databases">
        <title>Complete genome of Caldisphaera lagunensis DSM 15908.</title>
        <authorList>
            <person name="Lucas S."/>
            <person name="Copeland A."/>
            <person name="Lapidus A."/>
            <person name="Glavina del Rio T."/>
            <person name="Dalin E."/>
            <person name="Tice H."/>
            <person name="Bruce D."/>
            <person name="Goodwin L."/>
            <person name="Pitluck S."/>
            <person name="Peters L."/>
            <person name="Mikhailova N."/>
            <person name="Teshima H."/>
            <person name="Kyrpides N."/>
            <person name="Mavromatis K."/>
            <person name="Ivanova N."/>
            <person name="Brettin T."/>
            <person name="Detter J.C."/>
            <person name="Han C."/>
            <person name="Larimer F."/>
            <person name="Land M."/>
            <person name="Hauser L."/>
            <person name="Markowitz V."/>
            <person name="Cheng J.-F."/>
            <person name="Hugenholtz P."/>
            <person name="Woyke T."/>
            <person name="Wu D."/>
            <person name="Spring S."/>
            <person name="Schroeder M."/>
            <person name="Brambilla E."/>
            <person name="Klenk H.-P."/>
            <person name="Eisen J.A."/>
        </authorList>
    </citation>
    <scope>NUCLEOTIDE SEQUENCE [LARGE SCALE GENOMIC DNA]</scope>
    <source>
        <strain evidence="5">DSM 15908 / JCM 11604 / IC-154</strain>
    </source>
</reference>
<protein>
    <submittedName>
        <fullName evidence="4">Archaeal/vacuolar-type H+-ATPase subunit F</fullName>
    </submittedName>
</protein>
<keyword evidence="3" id="KW-0406">Ion transport</keyword>
<dbReference type="Proteomes" id="UP000010469">
    <property type="component" value="Chromosome"/>
</dbReference>
<dbReference type="RefSeq" id="WP_015232822.1">
    <property type="nucleotide sequence ID" value="NC_019791.1"/>
</dbReference>
<evidence type="ECO:0000313" key="5">
    <source>
        <dbReference type="Proteomes" id="UP000010469"/>
    </source>
</evidence>
<dbReference type="STRING" id="1056495.Calag_1206"/>
<dbReference type="HOGENOM" id="CLU_2270892_0_0_2"/>
<dbReference type="GeneID" id="14212466"/>
<dbReference type="KEGG" id="clg:Calag_1206"/>
<evidence type="ECO:0000313" key="4">
    <source>
        <dbReference type="EMBL" id="AFZ70925.1"/>
    </source>
</evidence>
<dbReference type="EMBL" id="CP003378">
    <property type="protein sequence ID" value="AFZ70925.1"/>
    <property type="molecule type" value="Genomic_DNA"/>
</dbReference>
<gene>
    <name evidence="4" type="ordered locus">Calag_1206</name>
</gene>
<dbReference type="Pfam" id="PF01990">
    <property type="entry name" value="ATP-synt_F"/>
    <property type="match status" value="1"/>
</dbReference>
<keyword evidence="5" id="KW-1185">Reference proteome</keyword>
<keyword evidence="2" id="KW-0813">Transport</keyword>
<dbReference type="InterPro" id="IPR036906">
    <property type="entry name" value="ATPase_V1_fsu_sf"/>
</dbReference>
<proteinExistence type="inferred from homology"/>
<organism evidence="4 5">
    <name type="scientific">Caldisphaera lagunensis (strain DSM 15908 / JCM 11604 / ANMR 0165 / IC-154)</name>
    <dbReference type="NCBI Taxonomy" id="1056495"/>
    <lineage>
        <taxon>Archaea</taxon>
        <taxon>Thermoproteota</taxon>
        <taxon>Thermoprotei</taxon>
        <taxon>Acidilobales</taxon>
        <taxon>Caldisphaeraceae</taxon>
        <taxon>Caldisphaera</taxon>
    </lineage>
</organism>
<dbReference type="FunCoup" id="L0ACZ4">
    <property type="interactions" value="22"/>
</dbReference>
<dbReference type="SUPFAM" id="SSF159468">
    <property type="entry name" value="AtpF-like"/>
    <property type="match status" value="1"/>
</dbReference>
<dbReference type="AlphaFoldDB" id="L0ACZ4"/>
<name>L0ACZ4_CALLD</name>
<dbReference type="Gene3D" id="3.40.50.10580">
    <property type="entry name" value="ATPase, V1 complex, subunit F"/>
    <property type="match status" value="1"/>
</dbReference>
<dbReference type="GO" id="GO:0046961">
    <property type="term" value="F:proton-transporting ATPase activity, rotational mechanism"/>
    <property type="evidence" value="ECO:0007669"/>
    <property type="project" value="InterPro"/>
</dbReference>
<dbReference type="eggNOG" id="arCOG04102">
    <property type="taxonomic scope" value="Archaea"/>
</dbReference>